<gene>
    <name evidence="7" type="ordered locus">Avi_2460</name>
</gene>
<feature type="DNA-binding region" description="H-T-H motif" evidence="4">
    <location>
        <begin position="57"/>
        <end position="76"/>
    </location>
</feature>
<keyword evidence="8" id="KW-1185">Reference proteome</keyword>
<dbReference type="PRINTS" id="PR00455">
    <property type="entry name" value="HTHTETR"/>
</dbReference>
<evidence type="ECO:0000256" key="4">
    <source>
        <dbReference type="PROSITE-ProRule" id="PRU00335"/>
    </source>
</evidence>
<dbReference type="GO" id="GO:0000976">
    <property type="term" value="F:transcription cis-regulatory region binding"/>
    <property type="evidence" value="ECO:0007669"/>
    <property type="project" value="TreeGrafter"/>
</dbReference>
<feature type="region of interest" description="Disordered" evidence="5">
    <location>
        <begin position="15"/>
        <end position="35"/>
    </location>
</feature>
<dbReference type="eggNOG" id="COG1309">
    <property type="taxonomic scope" value="Bacteria"/>
</dbReference>
<sequence length="231" mass="25675">MSSLVKPQLSRSRILASAASNTSSPKAPKMRADAQRNREKLVEVAALAFAEKGVETSLEDIARQAGVGIGTLYRHFQTREHLVEAVYRRELSSLAEAATELATTLPADMALEEWMRRFVGYIATKRGMANSLKILMNSNSSLFAEGSGLIRDAVARLMTKAQEQQLIRDDIGEADLLHALSSIYSMPDTPEWRDRSHRLIGLLMDGLRHKGHPKADGVDRNLETENSFQDR</sequence>
<evidence type="ECO:0000313" key="8">
    <source>
        <dbReference type="Proteomes" id="UP000001596"/>
    </source>
</evidence>
<accession>B9JWX9</accession>
<reference evidence="7 8" key="1">
    <citation type="journal article" date="2009" name="J. Bacteriol.">
        <title>Genome sequences of three Agrobacterium biovars help elucidate the evolution of multichromosome genomes in bacteria.</title>
        <authorList>
            <person name="Slater S.C."/>
            <person name="Goldman B.S."/>
            <person name="Goodner B."/>
            <person name="Setubal J.C."/>
            <person name="Farrand S.K."/>
            <person name="Nester E.W."/>
            <person name="Burr T.J."/>
            <person name="Banta L."/>
            <person name="Dickerman A.W."/>
            <person name="Paulsen I."/>
            <person name="Otten L."/>
            <person name="Suen G."/>
            <person name="Welch R."/>
            <person name="Almeida N.F."/>
            <person name="Arnold F."/>
            <person name="Burton O.T."/>
            <person name="Du Z."/>
            <person name="Ewing A."/>
            <person name="Godsy E."/>
            <person name="Heisel S."/>
            <person name="Houmiel K.L."/>
            <person name="Jhaveri J."/>
            <person name="Lu J."/>
            <person name="Miller N.M."/>
            <person name="Norton S."/>
            <person name="Chen Q."/>
            <person name="Phoolcharoen W."/>
            <person name="Ohlin V."/>
            <person name="Ondrusek D."/>
            <person name="Pride N."/>
            <person name="Stricklin S.L."/>
            <person name="Sun J."/>
            <person name="Wheeler C."/>
            <person name="Wilson L."/>
            <person name="Zhu H."/>
            <person name="Wood D.W."/>
        </authorList>
    </citation>
    <scope>NUCLEOTIDE SEQUENCE [LARGE SCALE GENOMIC DNA]</scope>
    <source>
        <strain evidence="8">S4 / ATCC BAA-846</strain>
    </source>
</reference>
<keyword evidence="2 4" id="KW-0238">DNA-binding</keyword>
<evidence type="ECO:0000259" key="6">
    <source>
        <dbReference type="PROSITE" id="PS50977"/>
    </source>
</evidence>
<organism evidence="7 8">
    <name type="scientific">Allorhizobium ampelinum (strain ATCC BAA-846 / DSM 112012 / S4)</name>
    <name type="common">Agrobacterium vitis (strain S4)</name>
    <dbReference type="NCBI Taxonomy" id="311402"/>
    <lineage>
        <taxon>Bacteria</taxon>
        <taxon>Pseudomonadati</taxon>
        <taxon>Pseudomonadota</taxon>
        <taxon>Alphaproteobacteria</taxon>
        <taxon>Hyphomicrobiales</taxon>
        <taxon>Rhizobiaceae</taxon>
        <taxon>Rhizobium/Agrobacterium group</taxon>
        <taxon>Allorhizobium</taxon>
        <taxon>Allorhizobium ampelinum</taxon>
    </lineage>
</organism>
<evidence type="ECO:0000256" key="3">
    <source>
        <dbReference type="ARBA" id="ARBA00023163"/>
    </source>
</evidence>
<evidence type="ECO:0000256" key="1">
    <source>
        <dbReference type="ARBA" id="ARBA00023015"/>
    </source>
</evidence>
<feature type="domain" description="HTH tetR-type" evidence="6">
    <location>
        <begin position="35"/>
        <end position="94"/>
    </location>
</feature>
<dbReference type="PROSITE" id="PS50977">
    <property type="entry name" value="HTH_TETR_2"/>
    <property type="match status" value="1"/>
</dbReference>
<dbReference type="InterPro" id="IPR001647">
    <property type="entry name" value="HTH_TetR"/>
</dbReference>
<dbReference type="Proteomes" id="UP000001596">
    <property type="component" value="Chromosome 1"/>
</dbReference>
<name>B9JWX9_ALLAM</name>
<proteinExistence type="predicted"/>
<evidence type="ECO:0000313" key="7">
    <source>
        <dbReference type="EMBL" id="ACM36757.1"/>
    </source>
</evidence>
<dbReference type="PANTHER" id="PTHR30055">
    <property type="entry name" value="HTH-TYPE TRANSCRIPTIONAL REGULATOR RUTR"/>
    <property type="match status" value="1"/>
</dbReference>
<feature type="compositionally biased region" description="Basic and acidic residues" evidence="5">
    <location>
        <begin position="213"/>
        <end position="231"/>
    </location>
</feature>
<dbReference type="Gene3D" id="1.10.357.10">
    <property type="entry name" value="Tetracycline Repressor, domain 2"/>
    <property type="match status" value="1"/>
</dbReference>
<dbReference type="AlphaFoldDB" id="B9JWX9"/>
<dbReference type="SUPFAM" id="SSF46689">
    <property type="entry name" value="Homeodomain-like"/>
    <property type="match status" value="1"/>
</dbReference>
<protein>
    <submittedName>
        <fullName evidence="7">Transcriptional regulator TetR family</fullName>
    </submittedName>
</protein>
<dbReference type="STRING" id="311402.Avi_2460"/>
<keyword evidence="1" id="KW-0805">Transcription regulation</keyword>
<dbReference type="InterPro" id="IPR009057">
    <property type="entry name" value="Homeodomain-like_sf"/>
</dbReference>
<dbReference type="InterPro" id="IPR036271">
    <property type="entry name" value="Tet_transcr_reg_TetR-rel_C_sf"/>
</dbReference>
<dbReference type="SUPFAM" id="SSF48498">
    <property type="entry name" value="Tetracyclin repressor-like, C-terminal domain"/>
    <property type="match status" value="1"/>
</dbReference>
<dbReference type="Pfam" id="PF00440">
    <property type="entry name" value="TetR_N"/>
    <property type="match status" value="1"/>
</dbReference>
<keyword evidence="3" id="KW-0804">Transcription</keyword>
<dbReference type="GO" id="GO:0003700">
    <property type="term" value="F:DNA-binding transcription factor activity"/>
    <property type="evidence" value="ECO:0007669"/>
    <property type="project" value="TreeGrafter"/>
</dbReference>
<dbReference type="EMBL" id="CP000633">
    <property type="protein sequence ID" value="ACM36757.1"/>
    <property type="molecule type" value="Genomic_DNA"/>
</dbReference>
<dbReference type="KEGG" id="avi:Avi_2460"/>
<dbReference type="HOGENOM" id="CLU_069356_17_1_5"/>
<dbReference type="InterPro" id="IPR050109">
    <property type="entry name" value="HTH-type_TetR-like_transc_reg"/>
</dbReference>
<evidence type="ECO:0000256" key="5">
    <source>
        <dbReference type="SAM" id="MobiDB-lite"/>
    </source>
</evidence>
<feature type="region of interest" description="Disordered" evidence="5">
    <location>
        <begin position="211"/>
        <end position="231"/>
    </location>
</feature>
<evidence type="ECO:0000256" key="2">
    <source>
        <dbReference type="ARBA" id="ARBA00023125"/>
    </source>
</evidence>
<dbReference type="PANTHER" id="PTHR30055:SF234">
    <property type="entry name" value="HTH-TYPE TRANSCRIPTIONAL REGULATOR BETI"/>
    <property type="match status" value="1"/>
</dbReference>
<dbReference type="Pfam" id="PF21597">
    <property type="entry name" value="TetR_C_43"/>
    <property type="match status" value="1"/>
</dbReference>
<dbReference type="InterPro" id="IPR049445">
    <property type="entry name" value="TetR_SbtR-like_C"/>
</dbReference>